<evidence type="ECO:0000313" key="2">
    <source>
        <dbReference type="EMBL" id="WND16749.1"/>
    </source>
</evidence>
<dbReference type="InterPro" id="IPR008792">
    <property type="entry name" value="PQQD"/>
</dbReference>
<dbReference type="NCBIfam" id="NF033530">
    <property type="entry name" value="lasso_PqqD_Strm"/>
    <property type="match status" value="1"/>
</dbReference>
<proteinExistence type="predicted"/>
<protein>
    <submittedName>
        <fullName evidence="2">Lasso peptide biosynthesis PqqD family chaperone</fullName>
    </submittedName>
</protein>
<feature type="compositionally biased region" description="Basic residues" evidence="1">
    <location>
        <begin position="96"/>
        <end position="119"/>
    </location>
</feature>
<dbReference type="InterPro" id="IPR041881">
    <property type="entry name" value="PqqD_sf"/>
</dbReference>
<name>A0ABY9U1U0_STRVL</name>
<dbReference type="EMBL" id="CP134213">
    <property type="protein sequence ID" value="WND16749.1"/>
    <property type="molecule type" value="Genomic_DNA"/>
</dbReference>
<dbReference type="Pfam" id="PF05402">
    <property type="entry name" value="PqqD"/>
    <property type="match status" value="1"/>
</dbReference>
<dbReference type="Gene3D" id="1.10.10.1150">
    <property type="entry name" value="Coenzyme PQQ synthesis protein D (PqqD)"/>
    <property type="match status" value="1"/>
</dbReference>
<reference evidence="2 3" key="1">
    <citation type="submission" date="2023-09" db="EMBL/GenBank/DDBJ databases">
        <title>The genome sequence of Streptomyces anthocyanicus.</title>
        <authorList>
            <person name="Mo P."/>
        </authorList>
    </citation>
    <scope>NUCLEOTIDE SEQUENCE [LARGE SCALE GENOMIC DNA]</scope>
    <source>
        <strain evidence="2 3">JCM 4387</strain>
    </source>
</reference>
<gene>
    <name evidence="2" type="ORF">RI060_04965</name>
</gene>
<evidence type="ECO:0000256" key="1">
    <source>
        <dbReference type="SAM" id="MobiDB-lite"/>
    </source>
</evidence>
<accession>A0ABY9U1U0</accession>
<keyword evidence="3" id="KW-1185">Reference proteome</keyword>
<evidence type="ECO:0000313" key="3">
    <source>
        <dbReference type="Proteomes" id="UP001249394"/>
    </source>
</evidence>
<organism evidence="2 3">
    <name type="scientific">Streptomyces violaceus</name>
    <name type="common">Streptomyces venezuelae</name>
    <dbReference type="NCBI Taxonomy" id="1936"/>
    <lineage>
        <taxon>Bacteria</taxon>
        <taxon>Bacillati</taxon>
        <taxon>Actinomycetota</taxon>
        <taxon>Actinomycetes</taxon>
        <taxon>Kitasatosporales</taxon>
        <taxon>Streptomycetaceae</taxon>
        <taxon>Streptomyces</taxon>
    </lineage>
</organism>
<sequence>MTFKLREGVFTAETDYGIALLDEDHNQYWTLNPSAAVALRKLLDGGTETDAAQTLTEEYSVDIDTAHRDVRELVGGLHSAGLAEESTGSPSAPRARLVRRRVHRRWPHLRGRQHGKKSP</sequence>
<feature type="region of interest" description="Disordered" evidence="1">
    <location>
        <begin position="81"/>
        <end position="119"/>
    </location>
</feature>
<dbReference type="Proteomes" id="UP001249394">
    <property type="component" value="Chromosome"/>
</dbReference>